<dbReference type="AlphaFoldDB" id="A0A1V9YGS7"/>
<evidence type="ECO:0000313" key="2">
    <source>
        <dbReference type="Proteomes" id="UP000243579"/>
    </source>
</evidence>
<dbReference type="Proteomes" id="UP000243579">
    <property type="component" value="Unassembled WGS sequence"/>
</dbReference>
<dbReference type="Gene3D" id="2.30.29.30">
    <property type="entry name" value="Pleckstrin-homology domain (PH domain)/Phosphotyrosine-binding domain (PTB)"/>
    <property type="match status" value="1"/>
</dbReference>
<dbReference type="EMBL" id="JNBR01001832">
    <property type="protein sequence ID" value="OQR84857.1"/>
    <property type="molecule type" value="Genomic_DNA"/>
</dbReference>
<evidence type="ECO:0000313" key="1">
    <source>
        <dbReference type="EMBL" id="OQR84857.1"/>
    </source>
</evidence>
<dbReference type="OrthoDB" id="66813at2759"/>
<gene>
    <name evidence="1" type="ORF">ACHHYP_12641</name>
</gene>
<name>A0A1V9YGS7_ACHHY</name>
<evidence type="ECO:0008006" key="3">
    <source>
        <dbReference type="Google" id="ProtNLM"/>
    </source>
</evidence>
<proteinExistence type="predicted"/>
<accession>A0A1V9YGS7</accession>
<comment type="caution">
    <text evidence="1">The sequence shown here is derived from an EMBL/GenBank/DDBJ whole genome shotgun (WGS) entry which is preliminary data.</text>
</comment>
<organism evidence="1 2">
    <name type="scientific">Achlya hypogyna</name>
    <name type="common">Oomycete</name>
    <name type="synonym">Protoachlya hypogyna</name>
    <dbReference type="NCBI Taxonomy" id="1202772"/>
    <lineage>
        <taxon>Eukaryota</taxon>
        <taxon>Sar</taxon>
        <taxon>Stramenopiles</taxon>
        <taxon>Oomycota</taxon>
        <taxon>Saprolegniomycetes</taxon>
        <taxon>Saprolegniales</taxon>
        <taxon>Achlyaceae</taxon>
        <taxon>Achlya</taxon>
    </lineage>
</organism>
<keyword evidence="2" id="KW-1185">Reference proteome</keyword>
<dbReference type="InterPro" id="IPR011993">
    <property type="entry name" value="PH-like_dom_sf"/>
</dbReference>
<reference evidence="1 2" key="1">
    <citation type="journal article" date="2014" name="Genome Biol. Evol.">
        <title>The secreted proteins of Achlya hypogyna and Thraustotheca clavata identify the ancestral oomycete secretome and reveal gene acquisitions by horizontal gene transfer.</title>
        <authorList>
            <person name="Misner I."/>
            <person name="Blouin N."/>
            <person name="Leonard G."/>
            <person name="Richards T.A."/>
            <person name="Lane C.E."/>
        </authorList>
    </citation>
    <scope>NUCLEOTIDE SEQUENCE [LARGE SCALE GENOMIC DNA]</scope>
    <source>
        <strain evidence="1 2">ATCC 48635</strain>
    </source>
</reference>
<sequence length="330" mass="36870">MNAKELCAVRAAFNARYATKREWPLRIAKPIVALRPPTVVSPPVALVRPLSPFRDAPVFETVVFCLRDTINRGFGFLFDRIGNSMVVLRIDTPNLVLTLGSVLISIDDKVVDIAGTHEIIMDDASYPTDDAKREAMQLQMINLFKAHGVKAKVNTTCVARFVSSPVLLMRVQKRHPRSQLQRWSSVFLKLQCGYLNWYTTEAAATAATVEMLQHSAVAFQAVHCDVASVADSTYFGFTISEHDRAPEMSAEPREEIFEEDNEAKMDALDVALGQRSKYVLAKRVIKKAPRSATFRVPSAEARNEWLRQLRAAQSFRAEDFLTAAAESVLP</sequence>
<protein>
    <recommendedName>
        <fullName evidence="3">PH domain-containing protein</fullName>
    </recommendedName>
</protein>